<keyword evidence="1" id="KW-0328">Glycosyltransferase</keyword>
<evidence type="ECO:0000313" key="2">
    <source>
        <dbReference type="Proteomes" id="UP000075531"/>
    </source>
</evidence>
<dbReference type="EMBL" id="LTBA01000049">
    <property type="protein sequence ID" value="KYH31218.1"/>
    <property type="molecule type" value="Genomic_DNA"/>
</dbReference>
<dbReference type="CDD" id="cd03801">
    <property type="entry name" value="GT4_PimA-like"/>
    <property type="match status" value="1"/>
</dbReference>
<comment type="caution">
    <text evidence="1">The sequence shown here is derived from an EMBL/GenBank/DDBJ whole genome shotgun (WGS) entry which is preliminary data.</text>
</comment>
<dbReference type="PANTHER" id="PTHR12526:SF637">
    <property type="entry name" value="GLYCOSYLTRANSFERASE EPSF-RELATED"/>
    <property type="match status" value="1"/>
</dbReference>
<dbReference type="OrthoDB" id="9790710at2"/>
<reference evidence="1 2" key="1">
    <citation type="submission" date="2016-02" db="EMBL/GenBank/DDBJ databases">
        <title>Genome sequence of Clostridium tepidiprofundi DSM 19306.</title>
        <authorList>
            <person name="Poehlein A."/>
            <person name="Daniel R."/>
        </authorList>
    </citation>
    <scope>NUCLEOTIDE SEQUENCE [LARGE SCALE GENOMIC DNA]</scope>
    <source>
        <strain evidence="1 2">DSM 19306</strain>
    </source>
</reference>
<dbReference type="RefSeq" id="WP_066826996.1">
    <property type="nucleotide sequence ID" value="NZ_LTBA01000049.1"/>
</dbReference>
<evidence type="ECO:0000313" key="1">
    <source>
        <dbReference type="EMBL" id="KYH31218.1"/>
    </source>
</evidence>
<proteinExistence type="predicted"/>
<dbReference type="GO" id="GO:0102710">
    <property type="term" value="F:D-inositol-3-phosphate glycosyltransferase activity"/>
    <property type="evidence" value="ECO:0007669"/>
    <property type="project" value="UniProtKB-EC"/>
</dbReference>
<dbReference type="EC" id="2.4.1.250" evidence="1"/>
<name>A0A151AUA3_9CLOT</name>
<dbReference type="PANTHER" id="PTHR12526">
    <property type="entry name" value="GLYCOSYLTRANSFERASE"/>
    <property type="match status" value="1"/>
</dbReference>
<dbReference type="SUPFAM" id="SSF53756">
    <property type="entry name" value="UDP-Glycosyltransferase/glycogen phosphorylase"/>
    <property type="match status" value="1"/>
</dbReference>
<dbReference type="Pfam" id="PF13692">
    <property type="entry name" value="Glyco_trans_1_4"/>
    <property type="match status" value="1"/>
</dbReference>
<dbReference type="Gene3D" id="3.40.50.2000">
    <property type="entry name" value="Glycogen Phosphorylase B"/>
    <property type="match status" value="2"/>
</dbReference>
<accession>A0A151AUA3</accession>
<protein>
    <submittedName>
        <fullName evidence="1">D-inositol 3-phosphate glycosyltransferase</fullName>
        <ecNumber evidence="1">2.4.1.250</ecNumber>
    </submittedName>
</protein>
<dbReference type="AlphaFoldDB" id="A0A151AUA3"/>
<gene>
    <name evidence="1" type="primary">mshA</name>
    <name evidence="1" type="ORF">CLTEP_24100</name>
</gene>
<keyword evidence="2" id="KW-1185">Reference proteome</keyword>
<dbReference type="Proteomes" id="UP000075531">
    <property type="component" value="Unassembled WGS sequence"/>
</dbReference>
<keyword evidence="1" id="KW-0808">Transferase</keyword>
<organism evidence="1 2">
    <name type="scientific">Clostridium tepidiprofundi DSM 19306</name>
    <dbReference type="NCBI Taxonomy" id="1121338"/>
    <lineage>
        <taxon>Bacteria</taxon>
        <taxon>Bacillati</taxon>
        <taxon>Bacillota</taxon>
        <taxon>Clostridia</taxon>
        <taxon>Eubacteriales</taxon>
        <taxon>Clostridiaceae</taxon>
        <taxon>Clostridium</taxon>
    </lineage>
</organism>
<sequence>MKKIALVSFSNNYDMQEYLYTLYEDMKELENEVITLGSSKVITNTDICKENILINSPDRPGIEIKTFNIRELIKVLGILRKVDVIYFISSHVWNLIIIRLLKNKVKIIHTVHDPFPHENEKSTKNIEKYNRFICNQIFNIVLHNKEYKDKFKNYYNYKGNLYCVPLWRKWKNYDNKDRWEKNILFFGRVNPYKGIHLVEKFAEELKDYNFYIVGKFSEESKVYKEILMKYENVIIKDDYIEVKEMEEVFTNADLVILPYISATQSGVVVEAYRHSRTVVAFDVGALAEQIENGISGYLVERMNTEDFTDKIKKYFNLSEKEKKKLSKRAWEYGKEIFSTDTIIKVIGEILRL</sequence>
<dbReference type="PATRIC" id="fig|1121338.3.peg.2491"/>
<dbReference type="STRING" id="1121338.CLTEP_24100"/>